<dbReference type="EMBL" id="JAMZIH010005691">
    <property type="protein sequence ID" value="KAJ1674779.1"/>
    <property type="molecule type" value="Genomic_DNA"/>
</dbReference>
<sequence>MQKLQVERSRVSSVLNKNNTNFGKQHLFDGNEETCWNSEEVIEEIRCQFQGGFAAKRMSILRANNNKSDRGDKWVLWCQFHPKDNNTVMLEQGTDFFGRITMYSLEFFGLPLEEEQAGEDLEAQGDENVISIV</sequence>
<keyword evidence="2" id="KW-1185">Reference proteome</keyword>
<evidence type="ECO:0000313" key="2">
    <source>
        <dbReference type="Proteomes" id="UP001145114"/>
    </source>
</evidence>
<evidence type="ECO:0000313" key="1">
    <source>
        <dbReference type="EMBL" id="KAJ1674779.1"/>
    </source>
</evidence>
<comment type="caution">
    <text evidence="1">The sequence shown here is derived from an EMBL/GenBank/DDBJ whole genome shotgun (WGS) entry which is preliminary data.</text>
</comment>
<reference evidence="1" key="1">
    <citation type="submission" date="2022-06" db="EMBL/GenBank/DDBJ databases">
        <title>Phylogenomic reconstructions and comparative analyses of Kickxellomycotina fungi.</title>
        <authorList>
            <person name="Reynolds N.K."/>
            <person name="Stajich J.E."/>
            <person name="Barry K."/>
            <person name="Grigoriev I.V."/>
            <person name="Crous P."/>
            <person name="Smith M.E."/>
        </authorList>
    </citation>
    <scope>NUCLEOTIDE SEQUENCE</scope>
    <source>
        <strain evidence="1">RSA 2271</strain>
    </source>
</reference>
<dbReference type="Proteomes" id="UP001145114">
    <property type="component" value="Unassembled WGS sequence"/>
</dbReference>
<accession>A0ACC1HKE8</accession>
<proteinExistence type="predicted"/>
<gene>
    <name evidence="1" type="ORF">EV182_002576</name>
</gene>
<organism evidence="1 2">
    <name type="scientific">Spiromyces aspiralis</name>
    <dbReference type="NCBI Taxonomy" id="68401"/>
    <lineage>
        <taxon>Eukaryota</taxon>
        <taxon>Fungi</taxon>
        <taxon>Fungi incertae sedis</taxon>
        <taxon>Zoopagomycota</taxon>
        <taxon>Kickxellomycotina</taxon>
        <taxon>Kickxellomycetes</taxon>
        <taxon>Kickxellales</taxon>
        <taxon>Kickxellaceae</taxon>
        <taxon>Spiromyces</taxon>
    </lineage>
</organism>
<protein>
    <submittedName>
        <fullName evidence="1">Uncharacterized protein</fullName>
    </submittedName>
</protein>
<name>A0ACC1HKE8_9FUNG</name>